<evidence type="ECO:0000313" key="1">
    <source>
        <dbReference type="EMBL" id="SBW18395.1"/>
    </source>
</evidence>
<accession>A0A1C3NU14</accession>
<keyword evidence="2" id="KW-1185">Reference proteome</keyword>
<gene>
    <name evidence="1" type="ORF">FDG2_0649</name>
</gene>
<dbReference type="EMBL" id="FLUV01000255">
    <property type="protein sequence ID" value="SBW18395.1"/>
    <property type="molecule type" value="Genomic_DNA"/>
</dbReference>
<dbReference type="PROSITE" id="PS51257">
    <property type="entry name" value="PROKAR_LIPOPROTEIN"/>
    <property type="match status" value="1"/>
</dbReference>
<reference evidence="2" key="1">
    <citation type="submission" date="2016-02" db="EMBL/GenBank/DDBJ databases">
        <authorList>
            <person name="Wibberg D."/>
        </authorList>
    </citation>
    <scope>NUCLEOTIDE SEQUENCE [LARGE SCALE GENOMIC DNA]</scope>
</reference>
<protein>
    <submittedName>
        <fullName evidence="1">Uncharacterized protein</fullName>
    </submittedName>
</protein>
<proteinExistence type="predicted"/>
<dbReference type="AlphaFoldDB" id="A0A1C3NU14"/>
<sequence>MPIRCVREVRVPGSLEAQSNAIMLLACRRRPKSHPESRPATAGVCPVTLTQAVSVSGMEVNFGTFHPRPAWRPV</sequence>
<organism evidence="1 2">
    <name type="scientific">Candidatus Protofrankia californiensis</name>
    <dbReference type="NCBI Taxonomy" id="1839754"/>
    <lineage>
        <taxon>Bacteria</taxon>
        <taxon>Bacillati</taxon>
        <taxon>Actinomycetota</taxon>
        <taxon>Actinomycetes</taxon>
        <taxon>Frankiales</taxon>
        <taxon>Frankiaceae</taxon>
        <taxon>Protofrankia</taxon>
    </lineage>
</organism>
<dbReference type="Proteomes" id="UP000199013">
    <property type="component" value="Unassembled WGS sequence"/>
</dbReference>
<name>A0A1C3NU14_9ACTN</name>
<evidence type="ECO:0000313" key="2">
    <source>
        <dbReference type="Proteomes" id="UP000199013"/>
    </source>
</evidence>